<accession>A0A7W7Q266</accession>
<reference evidence="2 3" key="1">
    <citation type="submission" date="2020-08" db="EMBL/GenBank/DDBJ databases">
        <title>Genomic Encyclopedia of Type Strains, Phase III (KMG-III): the genomes of soil and plant-associated and newly described type strains.</title>
        <authorList>
            <person name="Whitman W."/>
        </authorList>
    </citation>
    <scope>NUCLEOTIDE SEQUENCE [LARGE SCALE GENOMIC DNA]</scope>
    <source>
        <strain evidence="2 3">CECT 8960</strain>
    </source>
</reference>
<name>A0A7W7Q266_9PSEU</name>
<organism evidence="2 3">
    <name type="scientific">Actinophytocola algeriensis</name>
    <dbReference type="NCBI Taxonomy" id="1768010"/>
    <lineage>
        <taxon>Bacteria</taxon>
        <taxon>Bacillati</taxon>
        <taxon>Actinomycetota</taxon>
        <taxon>Actinomycetes</taxon>
        <taxon>Pseudonocardiales</taxon>
        <taxon>Pseudonocardiaceae</taxon>
    </lineage>
</organism>
<sequence length="127" mass="13071">MTGRHVAVLTPAPNGAALIRPGVRARGLALFGDETRNIAQVSAAASAPWFARTLPGAPAEHAVAVTTVATQPGARPGAAGRHRTRGLTGLRALNRVRARLVFAALLVEVLALAAMAVAVTVSLWPML</sequence>
<feature type="transmembrane region" description="Helical" evidence="1">
    <location>
        <begin position="100"/>
        <end position="124"/>
    </location>
</feature>
<keyword evidence="3" id="KW-1185">Reference proteome</keyword>
<evidence type="ECO:0000256" key="1">
    <source>
        <dbReference type="SAM" id="Phobius"/>
    </source>
</evidence>
<keyword evidence="1" id="KW-0812">Transmembrane</keyword>
<proteinExistence type="predicted"/>
<protein>
    <submittedName>
        <fullName evidence="2">Uncharacterized protein</fullName>
    </submittedName>
</protein>
<dbReference type="RefSeq" id="WP_184809794.1">
    <property type="nucleotide sequence ID" value="NZ_JACHJQ010000002.1"/>
</dbReference>
<dbReference type="EMBL" id="JACHJQ010000002">
    <property type="protein sequence ID" value="MBB4905586.1"/>
    <property type="molecule type" value="Genomic_DNA"/>
</dbReference>
<dbReference type="AlphaFoldDB" id="A0A7W7Q266"/>
<keyword evidence="1" id="KW-0472">Membrane</keyword>
<dbReference type="Proteomes" id="UP000520767">
    <property type="component" value="Unassembled WGS sequence"/>
</dbReference>
<keyword evidence="1" id="KW-1133">Transmembrane helix</keyword>
<evidence type="ECO:0000313" key="2">
    <source>
        <dbReference type="EMBL" id="MBB4905586.1"/>
    </source>
</evidence>
<gene>
    <name evidence="2" type="ORF">FHR82_001803</name>
</gene>
<evidence type="ECO:0000313" key="3">
    <source>
        <dbReference type="Proteomes" id="UP000520767"/>
    </source>
</evidence>
<comment type="caution">
    <text evidence="2">The sequence shown here is derived from an EMBL/GenBank/DDBJ whole genome shotgun (WGS) entry which is preliminary data.</text>
</comment>